<dbReference type="RefSeq" id="WP_379870698.1">
    <property type="nucleotide sequence ID" value="NZ_JBHTBH010000004.1"/>
</dbReference>
<organism evidence="2 3">
    <name type="scientific">Marinactinospora rubrisoli</name>
    <dbReference type="NCBI Taxonomy" id="2715399"/>
    <lineage>
        <taxon>Bacteria</taxon>
        <taxon>Bacillati</taxon>
        <taxon>Actinomycetota</taxon>
        <taxon>Actinomycetes</taxon>
        <taxon>Streptosporangiales</taxon>
        <taxon>Nocardiopsidaceae</taxon>
        <taxon>Marinactinospora</taxon>
    </lineage>
</organism>
<evidence type="ECO:0000313" key="3">
    <source>
        <dbReference type="Proteomes" id="UP001596540"/>
    </source>
</evidence>
<protein>
    <submittedName>
        <fullName evidence="2">Deaminase domain-containing protein</fullName>
    </submittedName>
</protein>
<accession>A0ABW2KDS4</accession>
<comment type="caution">
    <text evidence="2">The sequence shown here is derived from an EMBL/GenBank/DDBJ whole genome shotgun (WGS) entry which is preliminary data.</text>
</comment>
<sequence length="782" mass="84537">MDKLIDPDAIPVPEVDPDAIEEAGRSLKADGEAVAQSGHDINDTWQGLSGAYVAPESETLLAAVSPVATAGDDFAEATATVGNALMDFAEEIRPIIQELKGYRIQARELVADVDGDPDWRANEDFVDRNNRLNFWVLSAQNRYMEAERTCANAITGLFGGTTFVGADPGGNTALKDGQEEYGYDGLSAYAYYGETPWGTYQEQDLPWFMDAWDGVKDWALGTAEDVGGALGVYGESGWFIAGHTRENLAAYWPETLRGAFSLTGLYSQSRGLESPLSGHWWENFSTAWEGVAHAYVPWREWDDRPGYVVTQATINIGLTFAGGFGAARSVWHGMRGASHGHHDSGLDADGSETPSMASRPSHATEDPAGLPTTRDLQIALAELKLDNEQLAGLDRTLDDAANLRDRQPVVMGGRQPTDIHASASPDASSPRTTGGDRDSAPVTDGQPGMGTDTSGRLPQQGTDGVTQHRGTEGDSRPDQLDGNGGPLPSGGDGTPPADRPGAGNGDGDSVGQPPVGDRVPNYDGDRLDAQGVQTRDVSSEGDVDAGALGRSPEEHHRDGAGQQERDADQDVTFSEDEVRELALEIRDGAAPPANSLGVEALREALDAPELRGANRIKPKSNAAIMRFEIEGMEPQTTAAASGRAIKNDGLVQTPDDRIFSANPRSQFDSEAKLLEDLATRLPDNPRGSIELYTERPPCSSCRRVITQFRAQFPQVDIKVTWGQNNVVALDTRRGYVDPYTSRYDAEDNPQDKLWVINQLPRTTQQHDMKTWLKYNQDMDTTQ</sequence>
<evidence type="ECO:0000256" key="1">
    <source>
        <dbReference type="SAM" id="MobiDB-lite"/>
    </source>
</evidence>
<evidence type="ECO:0000313" key="2">
    <source>
        <dbReference type="EMBL" id="MFC7328068.1"/>
    </source>
</evidence>
<feature type="compositionally biased region" description="Gly residues" evidence="1">
    <location>
        <begin position="482"/>
        <end position="493"/>
    </location>
</feature>
<reference evidence="3" key="1">
    <citation type="journal article" date="2019" name="Int. J. Syst. Evol. Microbiol.">
        <title>The Global Catalogue of Microorganisms (GCM) 10K type strain sequencing project: providing services to taxonomists for standard genome sequencing and annotation.</title>
        <authorList>
            <consortium name="The Broad Institute Genomics Platform"/>
            <consortium name="The Broad Institute Genome Sequencing Center for Infectious Disease"/>
            <person name="Wu L."/>
            <person name="Ma J."/>
        </authorList>
    </citation>
    <scope>NUCLEOTIDE SEQUENCE [LARGE SCALE GENOMIC DNA]</scope>
    <source>
        <strain evidence="3">CGMCC 4.7382</strain>
    </source>
</reference>
<gene>
    <name evidence="2" type="ORF">ACFQRF_09985</name>
</gene>
<feature type="region of interest" description="Disordered" evidence="1">
    <location>
        <begin position="335"/>
        <end position="370"/>
    </location>
</feature>
<dbReference type="EMBL" id="JBHTBH010000004">
    <property type="protein sequence ID" value="MFC7328068.1"/>
    <property type="molecule type" value="Genomic_DNA"/>
</dbReference>
<feature type="compositionally biased region" description="Basic and acidic residues" evidence="1">
    <location>
        <begin position="551"/>
        <end position="568"/>
    </location>
</feature>
<feature type="region of interest" description="Disordered" evidence="1">
    <location>
        <begin position="404"/>
        <end position="576"/>
    </location>
</feature>
<name>A0ABW2KDS4_9ACTN</name>
<proteinExistence type="predicted"/>
<dbReference type="Pfam" id="PF14424">
    <property type="entry name" value="Toxin-deaminase"/>
    <property type="match status" value="1"/>
</dbReference>
<keyword evidence="3" id="KW-1185">Reference proteome</keyword>
<dbReference type="InterPro" id="IPR032721">
    <property type="entry name" value="Toxin-deaminase"/>
</dbReference>
<dbReference type="Proteomes" id="UP001596540">
    <property type="component" value="Unassembled WGS sequence"/>
</dbReference>
<feature type="compositionally biased region" description="Polar residues" evidence="1">
    <location>
        <begin position="451"/>
        <end position="465"/>
    </location>
</feature>
<feature type="compositionally biased region" description="Basic and acidic residues" evidence="1">
    <location>
        <begin position="469"/>
        <end position="479"/>
    </location>
</feature>